<dbReference type="InterPro" id="IPR020471">
    <property type="entry name" value="AKR"/>
</dbReference>
<dbReference type="GO" id="GO:0016491">
    <property type="term" value="F:oxidoreductase activity"/>
    <property type="evidence" value="ECO:0007669"/>
    <property type="project" value="InterPro"/>
</dbReference>
<dbReference type="Gene3D" id="3.20.20.100">
    <property type="entry name" value="NADP-dependent oxidoreductase domain"/>
    <property type="match status" value="1"/>
</dbReference>
<dbReference type="InterPro" id="IPR036812">
    <property type="entry name" value="NAD(P)_OxRdtase_dom_sf"/>
</dbReference>
<sequence>MHPMWRQNKLRKFCGEHKIHVSAYMPLGGPGNLWGSTAIVKDPIIQSIAQKHKATPAQVIHSKYSLFQLCHYDHINFTNHCKYRFTGTKNSELDDVFDV</sequence>
<reference evidence="1" key="2">
    <citation type="submission" date="2020-07" db="EMBL/GenBank/DDBJ databases">
        <authorList>
            <person name="Vera ALvarez R."/>
            <person name="Arias-Moreno D.M."/>
            <person name="Jimenez-Jacinto V."/>
            <person name="Jimenez-Bremont J.F."/>
            <person name="Swaminathan K."/>
            <person name="Moose S.P."/>
            <person name="Guerrero-Gonzalez M.L."/>
            <person name="Marino-Ramirez L."/>
            <person name="Landsman D."/>
            <person name="Rodriguez-Kessler M."/>
            <person name="Delgado-Sanchez P."/>
        </authorList>
    </citation>
    <scope>NUCLEOTIDE SEQUENCE</scope>
    <source>
        <tissue evidence="1">Cladode</tissue>
    </source>
</reference>
<reference evidence="1" key="1">
    <citation type="journal article" date="2013" name="J. Plant Res.">
        <title>Effect of fungi and light on seed germination of three Opuntia species from semiarid lands of central Mexico.</title>
        <authorList>
            <person name="Delgado-Sanchez P."/>
            <person name="Jimenez-Bremont J.F."/>
            <person name="Guerrero-Gonzalez Mde L."/>
            <person name="Flores J."/>
        </authorList>
    </citation>
    <scope>NUCLEOTIDE SEQUENCE</scope>
    <source>
        <tissue evidence="1">Cladode</tissue>
    </source>
</reference>
<accession>A0A7C8ZLL1</accession>
<dbReference type="PANTHER" id="PTHR11732">
    <property type="entry name" value="ALDO/KETO REDUCTASE"/>
    <property type="match status" value="1"/>
</dbReference>
<dbReference type="EMBL" id="GISG01145994">
    <property type="protein sequence ID" value="MBA4646392.1"/>
    <property type="molecule type" value="Transcribed_RNA"/>
</dbReference>
<name>A0A7C8ZLL1_OPUST</name>
<evidence type="ECO:0000313" key="1">
    <source>
        <dbReference type="EMBL" id="MBA4646392.1"/>
    </source>
</evidence>
<organism evidence="1">
    <name type="scientific">Opuntia streptacantha</name>
    <name type="common">Prickly pear cactus</name>
    <name type="synonym">Opuntia cardona</name>
    <dbReference type="NCBI Taxonomy" id="393608"/>
    <lineage>
        <taxon>Eukaryota</taxon>
        <taxon>Viridiplantae</taxon>
        <taxon>Streptophyta</taxon>
        <taxon>Embryophyta</taxon>
        <taxon>Tracheophyta</taxon>
        <taxon>Spermatophyta</taxon>
        <taxon>Magnoliopsida</taxon>
        <taxon>eudicotyledons</taxon>
        <taxon>Gunneridae</taxon>
        <taxon>Pentapetalae</taxon>
        <taxon>Caryophyllales</taxon>
        <taxon>Cactineae</taxon>
        <taxon>Cactaceae</taxon>
        <taxon>Opuntioideae</taxon>
        <taxon>Opuntia</taxon>
    </lineage>
</organism>
<evidence type="ECO:0008006" key="2">
    <source>
        <dbReference type="Google" id="ProtNLM"/>
    </source>
</evidence>
<protein>
    <recommendedName>
        <fullName evidence="2">NADP-dependent oxidoreductase domain-containing protein</fullName>
    </recommendedName>
</protein>
<dbReference type="SUPFAM" id="SSF51430">
    <property type="entry name" value="NAD(P)-linked oxidoreductase"/>
    <property type="match status" value="1"/>
</dbReference>
<proteinExistence type="predicted"/>
<dbReference type="AlphaFoldDB" id="A0A7C8ZLL1"/>